<dbReference type="EMBL" id="JBJUIK010000002">
    <property type="protein sequence ID" value="KAL3534124.1"/>
    <property type="molecule type" value="Genomic_DNA"/>
</dbReference>
<feature type="compositionally biased region" description="Basic and acidic residues" evidence="1">
    <location>
        <begin position="102"/>
        <end position="112"/>
    </location>
</feature>
<name>A0ABD3ASY6_9GENT</name>
<evidence type="ECO:0000313" key="3">
    <source>
        <dbReference type="Proteomes" id="UP001630127"/>
    </source>
</evidence>
<dbReference type="AlphaFoldDB" id="A0ABD3ASY6"/>
<feature type="region of interest" description="Disordered" evidence="1">
    <location>
        <begin position="96"/>
        <end position="151"/>
    </location>
</feature>
<evidence type="ECO:0000256" key="1">
    <source>
        <dbReference type="SAM" id="MobiDB-lite"/>
    </source>
</evidence>
<proteinExistence type="predicted"/>
<accession>A0ABD3ASY6</accession>
<sequence>MAEELEEIWKKISLSNEGRARADVMGSDVQRGKDGKHVKILVEIDVSIPILQVTSPAAKKTTLRMFLSNLNLEIGSEEETSKRIELVGKEAQEITTSNIGEDPSKKDEELKGMKTKNHSRMLGRVGNKVSWRWMRPSEKKKKKVKPESEGG</sequence>
<organism evidence="2 3">
    <name type="scientific">Cinchona calisaya</name>
    <dbReference type="NCBI Taxonomy" id="153742"/>
    <lineage>
        <taxon>Eukaryota</taxon>
        <taxon>Viridiplantae</taxon>
        <taxon>Streptophyta</taxon>
        <taxon>Embryophyta</taxon>
        <taxon>Tracheophyta</taxon>
        <taxon>Spermatophyta</taxon>
        <taxon>Magnoliopsida</taxon>
        <taxon>eudicotyledons</taxon>
        <taxon>Gunneridae</taxon>
        <taxon>Pentapetalae</taxon>
        <taxon>asterids</taxon>
        <taxon>lamiids</taxon>
        <taxon>Gentianales</taxon>
        <taxon>Rubiaceae</taxon>
        <taxon>Cinchonoideae</taxon>
        <taxon>Cinchoneae</taxon>
        <taxon>Cinchona</taxon>
    </lineage>
</organism>
<comment type="caution">
    <text evidence="2">The sequence shown here is derived from an EMBL/GenBank/DDBJ whole genome shotgun (WGS) entry which is preliminary data.</text>
</comment>
<gene>
    <name evidence="2" type="ORF">ACH5RR_002585</name>
</gene>
<reference evidence="2 3" key="1">
    <citation type="submission" date="2024-11" db="EMBL/GenBank/DDBJ databases">
        <title>A near-complete genome assembly of Cinchona calisaya.</title>
        <authorList>
            <person name="Lian D.C."/>
            <person name="Zhao X.W."/>
            <person name="Wei L."/>
        </authorList>
    </citation>
    <scope>NUCLEOTIDE SEQUENCE [LARGE SCALE GENOMIC DNA]</scope>
    <source>
        <tissue evidence="2">Nenye</tissue>
    </source>
</reference>
<evidence type="ECO:0000313" key="2">
    <source>
        <dbReference type="EMBL" id="KAL3534124.1"/>
    </source>
</evidence>
<keyword evidence="3" id="KW-1185">Reference proteome</keyword>
<protein>
    <submittedName>
        <fullName evidence="2">Uncharacterized protein</fullName>
    </submittedName>
</protein>
<dbReference type="Proteomes" id="UP001630127">
    <property type="component" value="Unassembled WGS sequence"/>
</dbReference>